<keyword evidence="7" id="KW-0446">Lipid-binding</keyword>
<accession>A0A9W6SUI2</accession>
<evidence type="ECO:0000256" key="3">
    <source>
        <dbReference type="ARBA" id="ARBA00022452"/>
    </source>
</evidence>
<dbReference type="Pfam" id="PF26545">
    <property type="entry name" value="Mdm34_N"/>
    <property type="match status" value="2"/>
</dbReference>
<organism evidence="13 14">
    <name type="scientific">Candida boidinii</name>
    <name type="common">Yeast</name>
    <dbReference type="NCBI Taxonomy" id="5477"/>
    <lineage>
        <taxon>Eukaryota</taxon>
        <taxon>Fungi</taxon>
        <taxon>Dikarya</taxon>
        <taxon>Ascomycota</taxon>
        <taxon>Saccharomycotina</taxon>
        <taxon>Pichiomycetes</taxon>
        <taxon>Pichiales</taxon>
        <taxon>Pichiaceae</taxon>
        <taxon>Ogataea</taxon>
        <taxon>Ogataea/Candida clade</taxon>
    </lineage>
</organism>
<dbReference type="GO" id="GO:0008289">
    <property type="term" value="F:lipid binding"/>
    <property type="evidence" value="ECO:0007669"/>
    <property type="project" value="UniProtKB-KW"/>
</dbReference>
<evidence type="ECO:0000256" key="6">
    <source>
        <dbReference type="ARBA" id="ARBA00023055"/>
    </source>
</evidence>
<evidence type="ECO:0000256" key="10">
    <source>
        <dbReference type="HAMAP-Rule" id="MF_03105"/>
    </source>
</evidence>
<comment type="subcellular location">
    <subcellularLocation>
        <location evidence="1">Membrane</location>
    </subcellularLocation>
    <subcellularLocation>
        <location evidence="10">Mitochondrion outer membrane</location>
        <topology evidence="10">Multi-pass membrane protein</topology>
    </subcellularLocation>
    <text evidence="10">The ERMES/MDM complex localizes to a few discrete foci (around 10 per single cell), that represent mitochondria-endoplasmic reticulum junctions. These foci are often found next to mtDNA nucleoids.</text>
</comment>
<dbReference type="GO" id="GO:1990456">
    <property type="term" value="P:mitochondrion-endoplasmic reticulum membrane tethering"/>
    <property type="evidence" value="ECO:0007669"/>
    <property type="project" value="TreeGrafter"/>
</dbReference>
<dbReference type="EMBL" id="BSXN01000180">
    <property type="protein sequence ID" value="GME67470.1"/>
    <property type="molecule type" value="Genomic_DNA"/>
</dbReference>
<feature type="domain" description="SMP-LTD" evidence="12">
    <location>
        <begin position="1"/>
        <end position="218"/>
    </location>
</feature>
<evidence type="ECO:0000313" key="14">
    <source>
        <dbReference type="Proteomes" id="UP001165120"/>
    </source>
</evidence>
<feature type="region of interest" description="Disordered" evidence="11">
    <location>
        <begin position="593"/>
        <end position="616"/>
    </location>
</feature>
<comment type="subunit">
    <text evidence="10">Component of the ER-mitochondria encounter structure (ERMES) or MDM complex, composed of MMM1, MDM10, MDM12 and MDM34.</text>
</comment>
<dbReference type="HAMAP" id="MF_03105">
    <property type="entry name" value="Mdm34"/>
    <property type="match status" value="1"/>
</dbReference>
<evidence type="ECO:0000256" key="9">
    <source>
        <dbReference type="ARBA" id="ARBA00023136"/>
    </source>
</evidence>
<keyword evidence="4 10" id="KW-0812">Transmembrane</keyword>
<keyword evidence="14" id="KW-1185">Reference proteome</keyword>
<keyword evidence="5 10" id="KW-1000">Mitochondrion outer membrane</keyword>
<evidence type="ECO:0000313" key="13">
    <source>
        <dbReference type="EMBL" id="GME67470.1"/>
    </source>
</evidence>
<feature type="compositionally biased region" description="Low complexity" evidence="11">
    <location>
        <begin position="593"/>
        <end position="607"/>
    </location>
</feature>
<dbReference type="PANTHER" id="PTHR28185">
    <property type="entry name" value="MITOCHONDRIAL DISTRIBUTION AND MORPHOLOGY PROTEIN 34"/>
    <property type="match status" value="1"/>
</dbReference>
<comment type="function">
    <text evidence="10">Component of the ERMES/MDM complex, which serves as a molecular tether to connect the endoplasmic reticulum (ER) and mitochondria. Components of this complex are involved in the control of mitochondrial shape and protein biogenesis, and function in nonvesicular lipid trafficking between the ER and mitochondria. MDM34 is required for the interaction of the ER-resident membrane protein MMM1 and the outer mitochondrial membrane-resident beta-barrel protein MDM10.</text>
</comment>
<keyword evidence="8 10" id="KW-0496">Mitochondrion</keyword>
<protein>
    <recommendedName>
        <fullName evidence="10">Mitochondrial distribution and morphology protein 34</fullName>
    </recommendedName>
</protein>
<keyword evidence="9 10" id="KW-0472">Membrane</keyword>
<dbReference type="InterPro" id="IPR058825">
    <property type="entry name" value="MDM34_N"/>
</dbReference>
<dbReference type="PANTHER" id="PTHR28185:SF1">
    <property type="entry name" value="MITOCHONDRIAL DISTRIBUTION AND MORPHOLOGY PROTEIN 34"/>
    <property type="match status" value="1"/>
</dbReference>
<keyword evidence="2" id="KW-0813">Transport</keyword>
<reference evidence="13" key="1">
    <citation type="submission" date="2023-04" db="EMBL/GenBank/DDBJ databases">
        <title>Candida boidinii NBRC 10035.</title>
        <authorList>
            <person name="Ichikawa N."/>
            <person name="Sato H."/>
            <person name="Tonouchi N."/>
        </authorList>
    </citation>
    <scope>NUCLEOTIDE SEQUENCE</scope>
    <source>
        <strain evidence="13">NBRC 10035</strain>
    </source>
</reference>
<dbReference type="GO" id="GO:0015914">
    <property type="term" value="P:phospholipid transport"/>
    <property type="evidence" value="ECO:0007669"/>
    <property type="project" value="TreeGrafter"/>
</dbReference>
<keyword evidence="3 10" id="KW-1134">Transmembrane beta strand</keyword>
<dbReference type="AlphaFoldDB" id="A0A9W6SUI2"/>
<evidence type="ECO:0000256" key="8">
    <source>
        <dbReference type="ARBA" id="ARBA00023128"/>
    </source>
</evidence>
<evidence type="ECO:0000256" key="5">
    <source>
        <dbReference type="ARBA" id="ARBA00022787"/>
    </source>
</evidence>
<comment type="similarity">
    <text evidence="10">Belongs to the MDM34 family.</text>
</comment>
<evidence type="ECO:0000256" key="1">
    <source>
        <dbReference type="ARBA" id="ARBA00004370"/>
    </source>
</evidence>
<gene>
    <name evidence="10" type="primary">MDM34</name>
    <name evidence="13" type="ORF">Cboi02_000088700</name>
</gene>
<name>A0A9W6SUI2_CANBO</name>
<dbReference type="PROSITE" id="PS51847">
    <property type="entry name" value="SMP"/>
    <property type="match status" value="1"/>
</dbReference>
<feature type="compositionally biased region" description="Low complexity" evidence="11">
    <location>
        <begin position="696"/>
        <end position="713"/>
    </location>
</feature>
<feature type="region of interest" description="Disordered" evidence="11">
    <location>
        <begin position="696"/>
        <end position="716"/>
    </location>
</feature>
<keyword evidence="6" id="KW-0445">Lipid transport</keyword>
<evidence type="ECO:0000256" key="11">
    <source>
        <dbReference type="SAM" id="MobiDB-lite"/>
    </source>
</evidence>
<dbReference type="InterPro" id="IPR031468">
    <property type="entry name" value="SMP_LBD"/>
</dbReference>
<comment type="domain">
    <text evidence="10">Lacks alpha-helical transmembrane segments, suggesting that it resides in the membrane via beta-sheet conformations similar to those predicted for other outer membrane proteins and porin.</text>
</comment>
<dbReference type="InterPro" id="IPR027536">
    <property type="entry name" value="MDM34"/>
</dbReference>
<evidence type="ECO:0000259" key="12">
    <source>
        <dbReference type="PROSITE" id="PS51847"/>
    </source>
</evidence>
<sequence>MSFRINWESLQKKSLSTWSTSSLNEALNSGKKPNIISGEIQIVDLNLGNKAPDFEILEVGDLGPDKFRGIFKFKYDGDASITVNTKVQASPLTIYSDNIIDTLIEQNNGSLDDLDFLENCSEISSFVKPNFNDADVNFSIPLNLKLSEFKLSSIIIIVFSKTKGLTLVFKNDPLESISVNSSFDTIKPIAKFLQKKIELQISELFREQLPSLLYKFSLKYTTESFDQFQKDLLNELDLEEKRIHFKDIDPEAPSRISPGSLMRLTTLSTSRQTLAFGGKLSCDRLNKDIISKTFADSILSESNSSIVSRIQLSNIDLIKGKNISSKVSLIKEFQTRSFLKNNHDEKSLPKRRSIKLGRSKNKNKKIDNIIATNIITNPTKISESIVLPSIDHNLAESVNSDDASTIVGDNLIPGSKSMSKSHSHVSSISTTNTLVPTTQELKTNLQNTHMNAISPILSPASPSSSSNDPTSLDSSISSLTTIVAPQPLLSLKHAKKTTIVKQNNDNDDITDGEDEDGDLSLNSNVLKSPLLLSTLNLQHHNNNNSIDVNLSGSPMKVKPTSILSHFPGSATTLTTTAAAPGTAATVNANASIPVKSSSRSGSGSGPSMNTFGGQLNNDKKDYFNSLPLRLIKSDNYYTYYPNSPRPSISRNASINNSNNNITSNNDYIYIDKFEKKKIKNRKEKLEKLLYAELNSNNVNSNSNSNSNTSNIEKSNNHGYFSSNSVLTSPFIDAPPPYRN</sequence>
<evidence type="ECO:0000256" key="7">
    <source>
        <dbReference type="ARBA" id="ARBA00023121"/>
    </source>
</evidence>
<evidence type="ECO:0000256" key="2">
    <source>
        <dbReference type="ARBA" id="ARBA00022448"/>
    </source>
</evidence>
<feature type="region of interest" description="Disordered" evidence="11">
    <location>
        <begin position="454"/>
        <end position="475"/>
    </location>
</feature>
<evidence type="ECO:0000256" key="4">
    <source>
        <dbReference type="ARBA" id="ARBA00022692"/>
    </source>
</evidence>
<dbReference type="GO" id="GO:0007005">
    <property type="term" value="P:mitochondrion organization"/>
    <property type="evidence" value="ECO:0007669"/>
    <property type="project" value="InterPro"/>
</dbReference>
<dbReference type="Proteomes" id="UP001165120">
    <property type="component" value="Unassembled WGS sequence"/>
</dbReference>
<dbReference type="CDD" id="cd21673">
    <property type="entry name" value="SMP_Mdm34"/>
    <property type="match status" value="1"/>
</dbReference>
<proteinExistence type="inferred from homology"/>
<dbReference type="GO" id="GO:0032865">
    <property type="term" value="C:ERMES complex"/>
    <property type="evidence" value="ECO:0007669"/>
    <property type="project" value="UniProtKB-UniRule"/>
</dbReference>
<comment type="caution">
    <text evidence="13">The sequence shown here is derived from an EMBL/GenBank/DDBJ whole genome shotgun (WGS) entry which is preliminary data.</text>
</comment>